<reference evidence="2 3" key="1">
    <citation type="journal article" date="2016" name="Nat. Commun.">
        <title>Thousands of microbial genomes shed light on interconnected biogeochemical processes in an aquifer system.</title>
        <authorList>
            <person name="Anantharaman K."/>
            <person name="Brown C.T."/>
            <person name="Hug L.A."/>
            <person name="Sharon I."/>
            <person name="Castelle C.J."/>
            <person name="Probst A.J."/>
            <person name="Thomas B.C."/>
            <person name="Singh A."/>
            <person name="Wilkins M.J."/>
            <person name="Karaoz U."/>
            <person name="Brodie E.L."/>
            <person name="Williams K.H."/>
            <person name="Hubbard S.S."/>
            <person name="Banfield J.F."/>
        </authorList>
    </citation>
    <scope>NUCLEOTIDE SEQUENCE [LARGE SCALE GENOMIC DNA]</scope>
</reference>
<dbReference type="Proteomes" id="UP000177025">
    <property type="component" value="Unassembled WGS sequence"/>
</dbReference>
<dbReference type="EMBL" id="MEUM01000152">
    <property type="protein sequence ID" value="OGC39082.1"/>
    <property type="molecule type" value="Genomic_DNA"/>
</dbReference>
<dbReference type="PANTHER" id="PTHR42869">
    <property type="entry name" value="SLL0572 PROTEIN"/>
    <property type="match status" value="1"/>
</dbReference>
<protein>
    <submittedName>
        <fullName evidence="2">GTPase</fullName>
    </submittedName>
</protein>
<organism evidence="2 3">
    <name type="scientific">candidate division WOR-3 bacterium RBG_13_43_14</name>
    <dbReference type="NCBI Taxonomy" id="1802590"/>
    <lineage>
        <taxon>Bacteria</taxon>
        <taxon>Bacteria division WOR-3</taxon>
    </lineage>
</organism>
<feature type="domain" description="CobW/HypB/UreG nucleotide-binding" evidence="1">
    <location>
        <begin position="128"/>
        <end position="294"/>
    </location>
</feature>
<evidence type="ECO:0000259" key="1">
    <source>
        <dbReference type="Pfam" id="PF02492"/>
    </source>
</evidence>
<dbReference type="SUPFAM" id="SSF52540">
    <property type="entry name" value="P-loop containing nucleoside triphosphate hydrolases"/>
    <property type="match status" value="1"/>
</dbReference>
<dbReference type="PANTHER" id="PTHR42869:SF1">
    <property type="entry name" value="SLL0572 PROTEIN"/>
    <property type="match status" value="1"/>
</dbReference>
<evidence type="ECO:0000313" key="3">
    <source>
        <dbReference type="Proteomes" id="UP000177025"/>
    </source>
</evidence>
<comment type="caution">
    <text evidence="2">The sequence shown here is derived from an EMBL/GenBank/DDBJ whole genome shotgun (WGS) entry which is preliminary data.</text>
</comment>
<dbReference type="InterPro" id="IPR027417">
    <property type="entry name" value="P-loop_NTPase"/>
</dbReference>
<dbReference type="AlphaFoldDB" id="A0A1F4U2E8"/>
<dbReference type="InterPro" id="IPR053199">
    <property type="entry name" value="cDPG_synthetase-like"/>
</dbReference>
<sequence length="438" mass="49427">MRRVIIMGAAGRDFHNFNTFFRNNQNYKVMCFTATQIPNIDGRKYPEVLSGKLYPRGIPIYPESELKKLILKFDVDVVVFSYSDISYDYVMHKASEVIAAGADFWFLGGRSSVLKSKRKVIAVCATRTGAGKSQTTRRVCAILQEKGYRFSVIRHPMPYGDLSKQIVQRFSKMSDLDRHNCTIEEREEYEPHIRRKTTVFAGVDYHLILKAAEKISDVIVWDGGNNDFSFYKTDLHIVVVDPLRAGDEINYHPSEANVRAADVIIINKIDSASQKQINTVFNNIRRLNEKALIIKAASPTTVDHPEFIKNKRVVVVEDGPTLTHGEMSYGAGMVTAIRLKAKKIVDPRPYAVGMISNVFKKYKHIGDLVPAVGYGKKQVSDLEKTLNNTPADAIIIATPVDLRKFLKFNKPAAKVGYELVQRSGPDLDKIIEKALKKR</sequence>
<dbReference type="Pfam" id="PF02492">
    <property type="entry name" value="cobW"/>
    <property type="match status" value="1"/>
</dbReference>
<gene>
    <name evidence="2" type="ORF">A2Y85_04545</name>
</gene>
<accession>A0A1F4U2E8</accession>
<dbReference type="Gene3D" id="3.40.50.300">
    <property type="entry name" value="P-loop containing nucleotide triphosphate hydrolases"/>
    <property type="match status" value="1"/>
</dbReference>
<dbReference type="InterPro" id="IPR003495">
    <property type="entry name" value="CobW/HypB/UreG_nucleotide-bd"/>
</dbReference>
<proteinExistence type="predicted"/>
<evidence type="ECO:0000313" key="2">
    <source>
        <dbReference type="EMBL" id="OGC39082.1"/>
    </source>
</evidence>
<name>A0A1F4U2E8_UNCW3</name>
<dbReference type="CDD" id="cd01983">
    <property type="entry name" value="SIMIBI"/>
    <property type="match status" value="1"/>
</dbReference>